<name>A0A0R3VZP0_TAEAS</name>
<reference evidence="3" key="1">
    <citation type="submission" date="2017-02" db="UniProtKB">
        <authorList>
            <consortium name="WormBaseParasite"/>
        </authorList>
    </citation>
    <scope>IDENTIFICATION</scope>
</reference>
<evidence type="ECO:0000313" key="2">
    <source>
        <dbReference type="Proteomes" id="UP000282613"/>
    </source>
</evidence>
<reference evidence="1 2" key="2">
    <citation type="submission" date="2018-11" db="EMBL/GenBank/DDBJ databases">
        <authorList>
            <consortium name="Pathogen Informatics"/>
        </authorList>
    </citation>
    <scope>NUCLEOTIDE SEQUENCE [LARGE SCALE GENOMIC DNA]</scope>
</reference>
<protein>
    <submittedName>
        <fullName evidence="1 3">Uncharacterized protein</fullName>
    </submittedName>
</protein>
<keyword evidence="2" id="KW-1185">Reference proteome</keyword>
<gene>
    <name evidence="1" type="ORF">TASK_LOCUS2885</name>
</gene>
<dbReference type="AlphaFoldDB" id="A0A0R3VZP0"/>
<dbReference type="WBParaSite" id="TASK_0000288401-mRNA-1">
    <property type="protein sequence ID" value="TASK_0000288401-mRNA-1"/>
    <property type="gene ID" value="TASK_0000288401"/>
</dbReference>
<dbReference type="EMBL" id="UYRS01003782">
    <property type="protein sequence ID" value="VDK26496.1"/>
    <property type="molecule type" value="Genomic_DNA"/>
</dbReference>
<dbReference type="Proteomes" id="UP000282613">
    <property type="component" value="Unassembled WGS sequence"/>
</dbReference>
<organism evidence="3">
    <name type="scientific">Taenia asiatica</name>
    <name type="common">Asian tapeworm</name>
    <dbReference type="NCBI Taxonomy" id="60517"/>
    <lineage>
        <taxon>Eukaryota</taxon>
        <taxon>Metazoa</taxon>
        <taxon>Spiralia</taxon>
        <taxon>Lophotrochozoa</taxon>
        <taxon>Platyhelminthes</taxon>
        <taxon>Cestoda</taxon>
        <taxon>Eucestoda</taxon>
        <taxon>Cyclophyllidea</taxon>
        <taxon>Taeniidae</taxon>
        <taxon>Taenia</taxon>
    </lineage>
</organism>
<evidence type="ECO:0000313" key="3">
    <source>
        <dbReference type="WBParaSite" id="TASK_0000288401-mRNA-1"/>
    </source>
</evidence>
<proteinExistence type="predicted"/>
<evidence type="ECO:0000313" key="1">
    <source>
        <dbReference type="EMBL" id="VDK26496.1"/>
    </source>
</evidence>
<sequence length="125" mass="13586">MLVKPMVYQGVLANSRVPYSGSNLSDGISFSHSTLNLANMPLEADLVIKNGDDFEPSVLFTPQSLPFVLVPRSQVSLETNQESADEEDEMEQALRASLSCTTWIAQAPPIHFELIPVDAPAVPTT</sequence>
<dbReference type="STRING" id="60517.A0A0R3VZP0"/>
<accession>A0A0R3VZP0</accession>